<keyword evidence="3 7" id="KW-0812">Transmembrane</keyword>
<evidence type="ECO:0000256" key="2">
    <source>
        <dbReference type="ARBA" id="ARBA00022475"/>
    </source>
</evidence>
<dbReference type="GO" id="GO:0016787">
    <property type="term" value="F:hydrolase activity"/>
    <property type="evidence" value="ECO:0007669"/>
    <property type="project" value="UniProtKB-KW"/>
</dbReference>
<feature type="domain" description="Phosphatidic acid phosphatase type 2/haloperoxidase" evidence="8">
    <location>
        <begin position="67"/>
        <end position="181"/>
    </location>
</feature>
<evidence type="ECO:0000256" key="1">
    <source>
        <dbReference type="ARBA" id="ARBA00004651"/>
    </source>
</evidence>
<evidence type="ECO:0000256" key="5">
    <source>
        <dbReference type="ARBA" id="ARBA00022989"/>
    </source>
</evidence>
<dbReference type="Proteomes" id="UP000523955">
    <property type="component" value="Unassembled WGS sequence"/>
</dbReference>
<dbReference type="Pfam" id="PF01569">
    <property type="entry name" value="PAP2"/>
    <property type="match status" value="1"/>
</dbReference>
<name>A0A7X0RKB9_9ACTN</name>
<dbReference type="InterPro" id="IPR036938">
    <property type="entry name" value="PAP2/HPO_sf"/>
</dbReference>
<keyword evidence="4" id="KW-0378">Hydrolase</keyword>
<evidence type="ECO:0000259" key="8">
    <source>
        <dbReference type="SMART" id="SM00014"/>
    </source>
</evidence>
<evidence type="ECO:0000256" key="4">
    <source>
        <dbReference type="ARBA" id="ARBA00022801"/>
    </source>
</evidence>
<keyword evidence="6 7" id="KW-0472">Membrane</keyword>
<reference evidence="9 10" key="1">
    <citation type="submission" date="2020-08" db="EMBL/GenBank/DDBJ databases">
        <authorList>
            <person name="Seo M.-J."/>
        </authorList>
    </citation>
    <scope>NUCLEOTIDE SEQUENCE [LARGE SCALE GENOMIC DNA]</scope>
    <source>
        <strain evidence="9 10">KIGAM211</strain>
    </source>
</reference>
<dbReference type="Gene3D" id="1.20.144.10">
    <property type="entry name" value="Phosphatidic acid phosphatase type 2/haloperoxidase"/>
    <property type="match status" value="1"/>
</dbReference>
<evidence type="ECO:0000256" key="6">
    <source>
        <dbReference type="ARBA" id="ARBA00023136"/>
    </source>
</evidence>
<dbReference type="PANTHER" id="PTHR14969">
    <property type="entry name" value="SPHINGOSINE-1-PHOSPHATE PHOSPHOHYDROLASE"/>
    <property type="match status" value="1"/>
</dbReference>
<accession>A0A7X0RKB9</accession>
<evidence type="ECO:0000256" key="3">
    <source>
        <dbReference type="ARBA" id="ARBA00022692"/>
    </source>
</evidence>
<feature type="transmembrane region" description="Helical" evidence="7">
    <location>
        <begin position="113"/>
        <end position="133"/>
    </location>
</feature>
<keyword evidence="10" id="KW-1185">Reference proteome</keyword>
<dbReference type="GO" id="GO:0005886">
    <property type="term" value="C:plasma membrane"/>
    <property type="evidence" value="ECO:0007669"/>
    <property type="project" value="UniProtKB-SubCell"/>
</dbReference>
<feature type="transmembrane region" description="Helical" evidence="7">
    <location>
        <begin position="140"/>
        <end position="160"/>
    </location>
</feature>
<gene>
    <name evidence="9" type="ORF">H5V45_20730</name>
</gene>
<dbReference type="SUPFAM" id="SSF48317">
    <property type="entry name" value="Acid phosphatase/Vanadium-dependent haloperoxidase"/>
    <property type="match status" value="1"/>
</dbReference>
<feature type="transmembrane region" description="Helical" evidence="7">
    <location>
        <begin position="71"/>
        <end position="87"/>
    </location>
</feature>
<comment type="subcellular location">
    <subcellularLocation>
        <location evidence="1">Cell membrane</location>
        <topology evidence="1">Multi-pass membrane protein</topology>
    </subcellularLocation>
</comment>
<comment type="caution">
    <text evidence="9">The sequence shown here is derived from an EMBL/GenBank/DDBJ whole genome shotgun (WGS) entry which is preliminary data.</text>
</comment>
<dbReference type="EMBL" id="JACKXE010000002">
    <property type="protein sequence ID" value="MBB6629755.1"/>
    <property type="molecule type" value="Genomic_DNA"/>
</dbReference>
<dbReference type="PANTHER" id="PTHR14969:SF62">
    <property type="entry name" value="DECAPRENYLPHOSPHORYL-5-PHOSPHORIBOSE PHOSPHATASE RV3807C-RELATED"/>
    <property type="match status" value="1"/>
</dbReference>
<keyword evidence="5 7" id="KW-1133">Transmembrane helix</keyword>
<dbReference type="AlphaFoldDB" id="A0A7X0RKB9"/>
<sequence>METLLPAQAGAFLHDASLFRHVNDLARTTPWLHEPARLFATYGVVLFAVLLLWSWWSAVRADDQRAVGSSLWAPLGMLLALAINQPIGRLVGEPRPYAVLGHVLVLVHRTSDFSFPSDHAVMAGAVAAGVLLAHRTLAGVGLVAVVAALLMAFTRVYVGAHFPGDVVAGLALGAVVTLIGHVLTKPLLLALVRRLAGTPLRRLVGIADRRPAPAGTPAPR</sequence>
<feature type="transmembrane region" description="Helical" evidence="7">
    <location>
        <begin position="166"/>
        <end position="192"/>
    </location>
</feature>
<organism evidence="9 10">
    <name type="scientific">Nocardioides luti</name>
    <dbReference type="NCBI Taxonomy" id="2761101"/>
    <lineage>
        <taxon>Bacteria</taxon>
        <taxon>Bacillati</taxon>
        <taxon>Actinomycetota</taxon>
        <taxon>Actinomycetes</taxon>
        <taxon>Propionibacteriales</taxon>
        <taxon>Nocardioidaceae</taxon>
        <taxon>Nocardioides</taxon>
    </lineage>
</organism>
<dbReference type="InterPro" id="IPR000326">
    <property type="entry name" value="PAP2/HPO"/>
</dbReference>
<evidence type="ECO:0000313" key="9">
    <source>
        <dbReference type="EMBL" id="MBB6629755.1"/>
    </source>
</evidence>
<protein>
    <submittedName>
        <fullName evidence="9">Phosphatase PAP2 family protein</fullName>
    </submittedName>
</protein>
<dbReference type="SMART" id="SM00014">
    <property type="entry name" value="acidPPc"/>
    <property type="match status" value="1"/>
</dbReference>
<dbReference type="RefSeq" id="WP_185254979.1">
    <property type="nucleotide sequence ID" value="NZ_JACKXE010000002.1"/>
</dbReference>
<keyword evidence="2" id="KW-1003">Cell membrane</keyword>
<feature type="transmembrane region" description="Helical" evidence="7">
    <location>
        <begin position="39"/>
        <end position="59"/>
    </location>
</feature>
<evidence type="ECO:0000256" key="7">
    <source>
        <dbReference type="SAM" id="Phobius"/>
    </source>
</evidence>
<evidence type="ECO:0000313" key="10">
    <source>
        <dbReference type="Proteomes" id="UP000523955"/>
    </source>
</evidence>
<proteinExistence type="predicted"/>